<evidence type="ECO:0000256" key="3">
    <source>
        <dbReference type="RuleBase" id="RU362119"/>
    </source>
</evidence>
<dbReference type="CDD" id="cd00845">
    <property type="entry name" value="MPP_UshA_N_like"/>
    <property type="match status" value="1"/>
</dbReference>
<feature type="domain" description="Calcineurin-like phosphoesterase" evidence="4">
    <location>
        <begin position="77"/>
        <end position="313"/>
    </location>
</feature>
<dbReference type="GO" id="GO:0030288">
    <property type="term" value="C:outer membrane-bounded periplasmic space"/>
    <property type="evidence" value="ECO:0007669"/>
    <property type="project" value="TreeGrafter"/>
</dbReference>
<dbReference type="Pfam" id="PF00149">
    <property type="entry name" value="Metallophos"/>
    <property type="match status" value="1"/>
</dbReference>
<keyword evidence="3" id="KW-0547">Nucleotide-binding</keyword>
<evidence type="ECO:0000259" key="5">
    <source>
        <dbReference type="Pfam" id="PF02872"/>
    </source>
</evidence>
<protein>
    <submittedName>
        <fullName evidence="6">5'-nucleotidase</fullName>
    </submittedName>
</protein>
<feature type="domain" description="5'-Nucleotidase C-terminal" evidence="5">
    <location>
        <begin position="420"/>
        <end position="551"/>
    </location>
</feature>
<dbReference type="PANTHER" id="PTHR11575:SF24">
    <property type="entry name" value="5'-NUCLEOTIDASE"/>
    <property type="match status" value="1"/>
</dbReference>
<evidence type="ECO:0000313" key="7">
    <source>
        <dbReference type="Proteomes" id="UP000034883"/>
    </source>
</evidence>
<dbReference type="GO" id="GO:0000166">
    <property type="term" value="F:nucleotide binding"/>
    <property type="evidence" value="ECO:0007669"/>
    <property type="project" value="UniProtKB-KW"/>
</dbReference>
<name>A0A0F6SH48_9BACT</name>
<evidence type="ECO:0000259" key="4">
    <source>
        <dbReference type="Pfam" id="PF00149"/>
    </source>
</evidence>
<organism evidence="6 7">
    <name type="scientific">Sandaracinus amylolyticus</name>
    <dbReference type="NCBI Taxonomy" id="927083"/>
    <lineage>
        <taxon>Bacteria</taxon>
        <taxon>Pseudomonadati</taxon>
        <taxon>Myxococcota</taxon>
        <taxon>Polyangia</taxon>
        <taxon>Polyangiales</taxon>
        <taxon>Sandaracinaceae</taxon>
        <taxon>Sandaracinus</taxon>
    </lineage>
</organism>
<dbReference type="Pfam" id="PF02872">
    <property type="entry name" value="5_nucleotid_C"/>
    <property type="match status" value="1"/>
</dbReference>
<dbReference type="Gene3D" id="3.60.21.10">
    <property type="match status" value="1"/>
</dbReference>
<evidence type="ECO:0000256" key="2">
    <source>
        <dbReference type="ARBA" id="ARBA00022729"/>
    </source>
</evidence>
<dbReference type="InterPro" id="IPR006146">
    <property type="entry name" value="5'-Nucleotdase_CS"/>
</dbReference>
<dbReference type="KEGG" id="samy:DB32_006968"/>
<keyword evidence="7" id="KW-1185">Reference proteome</keyword>
<gene>
    <name evidence="6" type="ORF">DB32_006968</name>
</gene>
<dbReference type="SUPFAM" id="SSF56300">
    <property type="entry name" value="Metallo-dependent phosphatases"/>
    <property type="match status" value="1"/>
</dbReference>
<reference evidence="6 7" key="1">
    <citation type="submission" date="2015-03" db="EMBL/GenBank/DDBJ databases">
        <title>Genome assembly of Sandaracinus amylolyticus DSM 53668.</title>
        <authorList>
            <person name="Sharma G."/>
            <person name="Subramanian S."/>
        </authorList>
    </citation>
    <scope>NUCLEOTIDE SEQUENCE [LARGE SCALE GENOMIC DNA]</scope>
    <source>
        <strain evidence="6 7">DSM 53668</strain>
    </source>
</reference>
<dbReference type="PRINTS" id="PR01607">
    <property type="entry name" value="APYRASEFAMLY"/>
</dbReference>
<dbReference type="InterPro" id="IPR006179">
    <property type="entry name" value="5_nucleotidase/apyrase"/>
</dbReference>
<dbReference type="InterPro" id="IPR036907">
    <property type="entry name" value="5'-Nucleotdase_C_sf"/>
</dbReference>
<dbReference type="InterPro" id="IPR029052">
    <property type="entry name" value="Metallo-depent_PP-like"/>
</dbReference>
<keyword evidence="2" id="KW-0732">Signal</keyword>
<dbReference type="EMBL" id="CP011125">
    <property type="protein sequence ID" value="AKF09819.1"/>
    <property type="molecule type" value="Genomic_DNA"/>
</dbReference>
<dbReference type="PROSITE" id="PS00786">
    <property type="entry name" value="5_NUCLEOTIDASE_2"/>
    <property type="match status" value="1"/>
</dbReference>
<dbReference type="GO" id="GO:0016788">
    <property type="term" value="F:hydrolase activity, acting on ester bonds"/>
    <property type="evidence" value="ECO:0007669"/>
    <property type="project" value="InterPro"/>
</dbReference>
<dbReference type="GO" id="GO:0046872">
    <property type="term" value="F:metal ion binding"/>
    <property type="evidence" value="ECO:0007669"/>
    <property type="project" value="InterPro"/>
</dbReference>
<dbReference type="Proteomes" id="UP000034883">
    <property type="component" value="Chromosome"/>
</dbReference>
<dbReference type="AlphaFoldDB" id="A0A0F6SH48"/>
<dbReference type="GO" id="GO:0009166">
    <property type="term" value="P:nucleotide catabolic process"/>
    <property type="evidence" value="ECO:0007669"/>
    <property type="project" value="InterPro"/>
</dbReference>
<comment type="similarity">
    <text evidence="1 3">Belongs to the 5'-nucleotidase family.</text>
</comment>
<evidence type="ECO:0000313" key="6">
    <source>
        <dbReference type="EMBL" id="AKF09819.1"/>
    </source>
</evidence>
<keyword evidence="3" id="KW-0378">Hydrolase</keyword>
<sequence length="611" mass="64582">MNSVRYRGDRGARATPRRAEACRGRATLRAMRRSLVLVLAPLLASCGGNAPPPARSTEPTVVAQETAPAAPRNATISIVGTNDLHGHIRALPIFAGYLANLRAARARDQGAVLLLDGGDMFQGTLESNLEEGASVVRAYEVLGYDAVTIGNHEFDYGPIGPRATPRDAGDDPRGALRARIEQARFPFLSANLMQRESGARAELGVPSVLLERAGISIGVIGVTTEQTLTTTISTNVADLAMRGLADAITEEARALRARGAAMVVVTAHAGGKCERFDDPDDLSSCDPEEEIFEVARALPPGTVDAIVGGHTHQAVAHRVNGIPIIEAYSYGVAFGRVDLVIERASGRVIDVRVLPPQRLCRAEGASAEGDLAACAPGDYEGAAVVADARVADVIAPSLAQADTQRHDELGPTLSEAFVKQYGSESALGNLFVDLMLRARPDADAAIINGGGLRADLPAGPLRYGALYEAFPFDNRFAMVRMRASELAAMIAQNLARGGGHLSLGGVRAEARCVRGELVVSLTRDGRRVRDTEVLDVLASDFLVSGGDGAFAAIRERDPSALTIEDDPPIREAMADALRAMRGQTLASRAFFDPDAPRVRAPSARPVSCASR</sequence>
<dbReference type="SUPFAM" id="SSF55816">
    <property type="entry name" value="5'-nucleotidase (syn. UDP-sugar hydrolase), C-terminal domain"/>
    <property type="match status" value="1"/>
</dbReference>
<dbReference type="PANTHER" id="PTHR11575">
    <property type="entry name" value="5'-NUCLEOTIDASE-RELATED"/>
    <property type="match status" value="1"/>
</dbReference>
<dbReference type="Gene3D" id="3.90.780.10">
    <property type="entry name" value="5'-Nucleotidase, C-terminal domain"/>
    <property type="match status" value="1"/>
</dbReference>
<accession>A0A0F6SH48</accession>
<dbReference type="InterPro" id="IPR004843">
    <property type="entry name" value="Calcineurin-like_PHP"/>
</dbReference>
<proteinExistence type="inferred from homology"/>
<dbReference type="InterPro" id="IPR008334">
    <property type="entry name" value="5'-Nucleotdase_C"/>
</dbReference>
<evidence type="ECO:0000256" key="1">
    <source>
        <dbReference type="ARBA" id="ARBA00006654"/>
    </source>
</evidence>
<dbReference type="STRING" id="927083.DB32_006968"/>